<dbReference type="KEGG" id="bcom:BAUCODRAFT_155971"/>
<organism evidence="2 3">
    <name type="scientific">Baudoinia panamericana (strain UAMH 10762)</name>
    <name type="common">Angels' share fungus</name>
    <name type="synonym">Baudoinia compniacensis (strain UAMH 10762)</name>
    <dbReference type="NCBI Taxonomy" id="717646"/>
    <lineage>
        <taxon>Eukaryota</taxon>
        <taxon>Fungi</taxon>
        <taxon>Dikarya</taxon>
        <taxon>Ascomycota</taxon>
        <taxon>Pezizomycotina</taxon>
        <taxon>Dothideomycetes</taxon>
        <taxon>Dothideomycetidae</taxon>
        <taxon>Mycosphaerellales</taxon>
        <taxon>Teratosphaeriaceae</taxon>
        <taxon>Baudoinia</taxon>
    </lineage>
</organism>
<dbReference type="HOGENOM" id="CLU_440728_0_0_1"/>
<sequence length="620" mass="67648">MDTDVLRMMADLGIERRDMVSAPADDGRGRITQVDLLTKQAAIRDFEGRRNTSSKAKGPTGEVAAKLQAWNMASAFERDDVTEQLENRFSGQGHRAELAQAVRYGLIQDPTWEEVEDNHGEERALYLKEREAKGPRPNYGTPIYVITPSPKPNNFPTGPAVDRTPRSLPPKFATPGSVNRGRLTIRGPPSTNRAPSPRSQGTIRFTKGGNRLRQPMSGSWPDSARDPPTELVTSQLPSSTMTTIRGPSIIAPNDAANITTTTNEAAITSVDNFHTQQPIRLIAEWYAANPGQECDKYYADHPEQQDLYRKSYRELIKKSFRLAANPDSRETKAELETHKDQVWMFDEACTARDMWENGRMTEFNNYYAVNPHLIDFAKCAEKNLKGQITICFAAPQPARQVQVPTTPGVPSAANAPSKAGAPPTPCQSPPHPSPMGLSAHSASLPPIDTEHTTHSTAPTQPVLHPVTTTDTPSTLSLHNSATSEHQDIMGLPIPSMNDFSPYNTVATPTASASFNGASTSAAATSPPTSDGKGMLSVVYRNIAGRFLGERSWEIDAPVRLELSATTTSNGYDPRELMEKIVALGKALQGVHQARPTVVDRAGNMVLMSDGLWEEAHEVGL</sequence>
<feature type="compositionally biased region" description="Polar residues" evidence="1">
    <location>
        <begin position="189"/>
        <end position="203"/>
    </location>
</feature>
<gene>
    <name evidence="2" type="ORF">BAUCODRAFT_155971</name>
</gene>
<dbReference type="EMBL" id="KB445554">
    <property type="protein sequence ID" value="EMC97213.1"/>
    <property type="molecule type" value="Genomic_DNA"/>
</dbReference>
<reference evidence="2 3" key="1">
    <citation type="journal article" date="2012" name="PLoS Pathog.">
        <title>Diverse lifestyles and strategies of plant pathogenesis encoded in the genomes of eighteen Dothideomycetes fungi.</title>
        <authorList>
            <person name="Ohm R.A."/>
            <person name="Feau N."/>
            <person name="Henrissat B."/>
            <person name="Schoch C.L."/>
            <person name="Horwitz B.A."/>
            <person name="Barry K.W."/>
            <person name="Condon B.J."/>
            <person name="Copeland A.C."/>
            <person name="Dhillon B."/>
            <person name="Glaser F."/>
            <person name="Hesse C.N."/>
            <person name="Kosti I."/>
            <person name="LaButti K."/>
            <person name="Lindquist E.A."/>
            <person name="Lucas S."/>
            <person name="Salamov A.A."/>
            <person name="Bradshaw R.E."/>
            <person name="Ciuffetti L."/>
            <person name="Hamelin R.C."/>
            <person name="Kema G.H.J."/>
            <person name="Lawrence C."/>
            <person name="Scott J.A."/>
            <person name="Spatafora J.W."/>
            <person name="Turgeon B.G."/>
            <person name="de Wit P.J.G.M."/>
            <person name="Zhong S."/>
            <person name="Goodwin S.B."/>
            <person name="Grigoriev I.V."/>
        </authorList>
    </citation>
    <scope>NUCLEOTIDE SEQUENCE [LARGE SCALE GENOMIC DNA]</scope>
    <source>
        <strain evidence="2 3">UAMH 10762</strain>
    </source>
</reference>
<dbReference type="Proteomes" id="UP000011761">
    <property type="component" value="Unassembled WGS sequence"/>
</dbReference>
<feature type="compositionally biased region" description="Polar residues" evidence="1">
    <location>
        <begin position="231"/>
        <end position="245"/>
    </location>
</feature>
<proteinExistence type="predicted"/>
<dbReference type="AlphaFoldDB" id="M2MZY8"/>
<dbReference type="eggNOG" id="ENOG502R9QM">
    <property type="taxonomic scope" value="Eukaryota"/>
</dbReference>
<dbReference type="OrthoDB" id="5372553at2759"/>
<dbReference type="GeneID" id="19109308"/>
<feature type="compositionally biased region" description="Pro residues" evidence="1">
    <location>
        <begin position="422"/>
        <end position="433"/>
    </location>
</feature>
<accession>M2MZY8</accession>
<evidence type="ECO:0000313" key="2">
    <source>
        <dbReference type="EMBL" id="EMC97213.1"/>
    </source>
</evidence>
<evidence type="ECO:0000313" key="3">
    <source>
        <dbReference type="Proteomes" id="UP000011761"/>
    </source>
</evidence>
<keyword evidence="3" id="KW-1185">Reference proteome</keyword>
<protein>
    <submittedName>
        <fullName evidence="2">Uncharacterized protein</fullName>
    </submittedName>
</protein>
<name>M2MZY8_BAUPA</name>
<feature type="region of interest" description="Disordered" evidence="1">
    <location>
        <begin position="401"/>
        <end position="474"/>
    </location>
</feature>
<dbReference type="RefSeq" id="XP_007675703.1">
    <property type="nucleotide sequence ID" value="XM_007677513.1"/>
</dbReference>
<evidence type="ECO:0000256" key="1">
    <source>
        <dbReference type="SAM" id="MobiDB-lite"/>
    </source>
</evidence>
<feature type="region of interest" description="Disordered" evidence="1">
    <location>
        <begin position="162"/>
        <end position="247"/>
    </location>
</feature>
<dbReference type="OMA" id="MEARYIS"/>